<dbReference type="GO" id="GO:0005524">
    <property type="term" value="F:ATP binding"/>
    <property type="evidence" value="ECO:0007669"/>
    <property type="project" value="InterPro"/>
</dbReference>
<feature type="compositionally biased region" description="Basic and acidic residues" evidence="2">
    <location>
        <begin position="1337"/>
        <end position="1354"/>
    </location>
</feature>
<dbReference type="Pfam" id="PF18857">
    <property type="entry name" value="LPD38"/>
    <property type="match status" value="1"/>
</dbReference>
<dbReference type="EMBL" id="CAJNAS010000029">
    <property type="protein sequence ID" value="CAE6958543.1"/>
    <property type="molecule type" value="Genomic_DNA"/>
</dbReference>
<protein>
    <recommendedName>
        <fullName evidence="3">Helicase ATP-binding domain-containing protein</fullName>
    </recommendedName>
</protein>
<dbReference type="Pfam" id="PF04851">
    <property type="entry name" value="ResIII"/>
    <property type="match status" value="1"/>
</dbReference>
<dbReference type="InterPro" id="IPR006935">
    <property type="entry name" value="Helicase/UvrB_N"/>
</dbReference>
<name>A0A9N8NDA4_9BURK</name>
<feature type="compositionally biased region" description="Low complexity" evidence="2">
    <location>
        <begin position="41"/>
        <end position="51"/>
    </location>
</feature>
<dbReference type="GO" id="GO:0003677">
    <property type="term" value="F:DNA binding"/>
    <property type="evidence" value="ECO:0007669"/>
    <property type="project" value="InterPro"/>
</dbReference>
<evidence type="ECO:0000259" key="3">
    <source>
        <dbReference type="PROSITE" id="PS51192"/>
    </source>
</evidence>
<sequence length="3409" mass="371851">MADLDAYNVPQDEIGRRMAALGMLPSFTPAGTPEQVQTQYGAPAPQAQPGPDMSAWSWDAYKKARAFDGKDYEYRNSIWADYLGKVLPALAQHTGDDPATLQTFFQQQYANDKPVAPTRSALDAATDTGKTFAKGVLGAAKSLSDLYSPTSDASQYFGQGVRDIDRSYSPVIADEMQRRDRLIAEAQARGDSALGPTLQYMYRNPAQLAAEAAGMIAPMAVPGGVARAGAYLPMALDAATTYASVAPKVAAAANVALGGAMGGGQVRGNIYDRISAMPDADLQAQSPEYAQLRRTMDEATAKQAIGSNFARNAPEILASGALGAAGGVIGAEGALAGLPSRFGRAGTALAEAGSQAAQGAATQFATNYGLQRAMPQTDLANDVATSAVTGAIYGGLTGAAVGGHRPDAETTGQADDALHGPPPSLIGPPDPTVSPYFQGPPDLRNTPPEFTGPPAPPQYVGPPAPLVGPPDPGMGLPHPNFRAGDETQLVDTDPESVTASNDIAAVTADVPRTVSRNYIAQHLTADLRNGTLEQTAQQNNSLGRAAQALIQRMQERTARDTAPAALSAPDSVPALPSPEHVAPDAGYAVDESGVARPVTYGDAAQSRAALDRAKRLGLTSDVVRAQQARELSREPEPTPAEPAPGQEPASSVSDAATGPVAPPETATAEQAVLQNRDRSTAAAIQQMNAIAANPDPHRLGFSRDFTNGAPVVEANPSMQIPGDQLGREDVSVAADGRRIPVRYAVVDADSLLPSHVADGTPVAGYETGQPDRLRAIAGNGRVAGLQAAYDRGTTGAYRAGVAQDAHLTGINPDVVKRMKKPVLVRIMPRDQVTRDIGDVSNTSGTASLSAVEQARNDAARVNMDALDFDEHGEPTPESVRAFVRSMPVSEQVGLLNPDGSPTRQAVDRLMSATFARAYDDPELVRLYAQATDPEARTVLGGMASAAGAMSKLHGSNELDIRPIITEAAKAAVNARRKGVKLSDYAKQGDITLPPETQEVLNLFAENSRSAKRIGEALQRSAELAYSEASKPNEDMFGPVERAGRSQILEQLNDTARPQNLEFAAGRQPARQDAERPAVERPGPADNRPAQVDESDRPAGTDRERTAGRTEDLTAAEEPLLTRPTPAGLRAKEARQREAEKTDAQRKEDEARRIEADAARDNFGLVGSDRDADIAAAHGQGDLAAAEPETASPKRPSAPTGETKDETEPPLRVTPLTEKAIIVTGDTKTHADRIRAIKGAIYNRKHSGWIFSKKREAEVRDALDDLLGGTRDRDIAVHLESDRKSGPPENGVGEAHVSPDTGTRSDRTGSSVGEDVSGRNTEQGDRGIPAHPSTVERASGDQRVREAGERPEAQKDAAGPDGTERGGQPDDEGVQPERHERGDSVRSAEEGSRDLAERVAEQRNADRDIPVRLGDLNNIRETLPVLLKEQQEDVAKAEKRFHKDGQPGILFTNGTGTGKTYTGLGIAKRFARRGKTNILFLAPTDAKVKDWLEDGQNVNLDISQLKSTDDAGKGPVATTYANFGQNDALVHRNWDLIVADESHYLMSNQQGEYTEALHRFRELTNHPDALRTKAQSYFRKEQDAIRAEREQREAEWKARGKTDAEASRLAVEALEDRQGELNAKVESKYQQIRDEPMKNSVFLSATPFPYHRNLDYANGYLWPAWKHGSGSGPSERDRFYIDNLGYNWRYHRLESPSAEVNQDFMERELNRKLVESGAVSGRKLELDKDYSRDFVELESGVGRKIDAALNAIQDWRGPYDMLRQFVDKYFDYHARNRLLENLKARDAVERAKKHLALGRKVVVFHGYKTGHTNNPFIFPAARPDGVLTSHPDSQAEWTKQVADFKKQFPEVTRMDFNRLGNPIEAFQNAFGNRLALFNGDVPKAQRFRAIRDFNDDSGSKDVMLVQMKAGKEGISLHDTTGKKQRALMALPLPTSPTDAIQMEGRIYRTGNRSNAPLEYMKAGLDFEQSTFANTIAQRARTAENLALGHGARDLERAFKDGYINSSSFDPHLKQGTGGKQSDVQTEKLSPFDKAVTLYYAKMKERGKRDQRAGKDWFATPEPIGLKMTEWANLKSGEKALEPSAGDGAIARFFPENTTNTFVEPSNELQSRLALNARGDIKPGRFEDHHVTNKYDGVVMNPPFGVGGKTAIEHVEKAMTHLRDGGRIVALIPEGGMADKRLQQLMESDASKHVYQVADISLPTSAFERAGTAVKSHIVVLEKHTDPDRAAQLRQRHLDLSDVPDSKALFKRLQDYSLPDRIPLGDNTERKTDFSRVSADAGMSADDVKKAIGSDPVNQHVDIYPTLDEAPAHIRDQAAAEGSQGVEGFHDPRTGRVALIADRIGSPARAREVARHELIGHYGLENMVGRAAMRELERKIGIAEKLGNRTFAKLGADVDRAQPDLPADRRAREMIALMAERDMHNSFTRRIVDAVRSFLKRTGLVHHDMTDAEVTGLLRQTQSYLREHGRSLADPGGRMAAADFSRPAPAIRTVPGTSIPLAEKRRTLRERIQELRENPRATSRSVRTFATGGGEAAQPKWLENSVTNLFDYRNPLEQLVRRSGNTDAGRKFVNTMRTFEAKTQKDIHDFEHTHATPLLKALTKGWNGTFKSLPYYQGHGYQQFLEDLGSMGNYVKHGKERNAVIAGKTEGRDLAGSGRTNDEIDAIKRDLSRTAPGLEQFYEKLYRDHLKPMLDHRDKVLRNSGLLTPEMEKARPDYDWYLPLTGDPDETEDALSRTAAVSLKSPKAKQATGREGTLSQNALHNVLERTDVAIRRAGMQDFKRDFVNLMEKSPQAKELAHAQINDGHTNEIFEKYIGDDGMIHRRVKANASMSPDALVLHDGNDTKVVDIGNRKIFEALNGANKAQIDGVFGLPDKATRLLSGIYTRYNPTFPLMNKIRDAQSQLSLIMADAPVKDRVGAVRRAAANNATFLTQWKNRPDSVYHQWREKYEKLGGATMYSDLFRDNTMKNIQNEFAKMAGATRWHQAKAAGEKVQGFIDHVNEHMEMTSRVALFKALADSGMSEKDAALYVKNTMNFETKGKYGRQLGAMYTFAGPALFDARRMAQSLRTPRGAAVLAAQFAAMYGLYGAMKAMGGTDEDGVARLDKVPLSQTGRFLTMLDPDSPDGKGWKFPVGFGYARIALTLAAALHRYADGVDDGGTFASNIAKDGVLSNFSPIEPTDVDPTKDLSAWAMQQFAPSLMKPLLQLAMNQNAQGSPIHKPDEWTGNKLHFAEGFPGTSALFKGAAKELHDGTGVDVFPETLQHLLRSYGGNGVMEAVRAIQLMGEKSGTDLTLGDIPGAQTFASKVMNQDVTDFRQNYADAQKLGAERAYAQESGTLDRFDETNPNATRGLAIYDAANREIKALYKERKAAEGLEDAGQRQQAVRDLNRRLRAVQMMANKAYRETQSQ</sequence>
<feature type="region of interest" description="Disordered" evidence="2">
    <location>
        <begin position="403"/>
        <end position="425"/>
    </location>
</feature>
<feature type="region of interest" description="Disordered" evidence="2">
    <location>
        <begin position="29"/>
        <end position="51"/>
    </location>
</feature>
<feature type="compositionally biased region" description="Basic and acidic residues" evidence="2">
    <location>
        <begin position="1069"/>
        <end position="1078"/>
    </location>
</feature>
<feature type="region of interest" description="Disordered" evidence="2">
    <location>
        <begin position="1278"/>
        <end position="1401"/>
    </location>
</feature>
<dbReference type="SUPFAM" id="SSF52540">
    <property type="entry name" value="P-loop containing nucleoside triphosphate hydrolases"/>
    <property type="match status" value="1"/>
</dbReference>
<organism evidence="4 5">
    <name type="scientific">Paraburkholderia domus</name>
    <dbReference type="NCBI Taxonomy" id="2793075"/>
    <lineage>
        <taxon>Bacteria</taxon>
        <taxon>Pseudomonadati</taxon>
        <taxon>Pseudomonadota</taxon>
        <taxon>Betaproteobacteria</taxon>
        <taxon>Burkholderiales</taxon>
        <taxon>Burkholderiaceae</taxon>
        <taxon>Paraburkholderia</taxon>
    </lineage>
</organism>
<dbReference type="Gene3D" id="3.40.50.300">
    <property type="entry name" value="P-loop containing nucleotide triphosphate hydrolases"/>
    <property type="match status" value="2"/>
</dbReference>
<dbReference type="Proteomes" id="UP000675121">
    <property type="component" value="Unassembled WGS sequence"/>
</dbReference>
<evidence type="ECO:0000313" key="4">
    <source>
        <dbReference type="EMBL" id="CAE6958543.1"/>
    </source>
</evidence>
<dbReference type="GO" id="GO:0016787">
    <property type="term" value="F:hydrolase activity"/>
    <property type="evidence" value="ECO:0007669"/>
    <property type="project" value="InterPro"/>
</dbReference>
<feature type="region of interest" description="Disordered" evidence="2">
    <location>
        <begin position="626"/>
        <end position="667"/>
    </location>
</feature>
<dbReference type="InterPro" id="IPR002052">
    <property type="entry name" value="DNA_methylase_N6_adenine_CS"/>
</dbReference>
<evidence type="ECO:0000313" key="5">
    <source>
        <dbReference type="Proteomes" id="UP000675121"/>
    </source>
</evidence>
<dbReference type="Pfam" id="PF18763">
    <property type="entry name" value="ddrB-ParB"/>
    <property type="match status" value="2"/>
</dbReference>
<dbReference type="RefSeq" id="WP_201138560.1">
    <property type="nucleotide sequence ID" value="NZ_CAJNAS010000029.1"/>
</dbReference>
<keyword evidence="5" id="KW-1185">Reference proteome</keyword>
<dbReference type="PROSITE" id="PS00092">
    <property type="entry name" value="N6_MTASE"/>
    <property type="match status" value="1"/>
</dbReference>
<dbReference type="GO" id="GO:0032259">
    <property type="term" value="P:methylation"/>
    <property type="evidence" value="ECO:0007669"/>
    <property type="project" value="InterPro"/>
</dbReference>
<accession>A0A9N8NDA4</accession>
<feature type="compositionally biased region" description="Basic and acidic residues" evidence="2">
    <location>
        <begin position="1129"/>
        <end position="1159"/>
    </location>
</feature>
<feature type="compositionally biased region" description="Basic and acidic residues" evidence="2">
    <location>
        <begin position="1374"/>
        <end position="1401"/>
    </location>
</feature>
<reference evidence="4" key="1">
    <citation type="submission" date="2021-02" db="EMBL/GenBank/DDBJ databases">
        <authorList>
            <person name="Vanwijnsberghe S."/>
        </authorList>
    </citation>
    <scope>NUCLEOTIDE SEQUENCE</scope>
    <source>
        <strain evidence="4">R-70211</strain>
    </source>
</reference>
<dbReference type="InterPro" id="IPR027417">
    <property type="entry name" value="P-loop_NTPase"/>
</dbReference>
<proteinExistence type="predicted"/>
<dbReference type="GO" id="GO:0008168">
    <property type="term" value="F:methyltransferase activity"/>
    <property type="evidence" value="ECO:0007669"/>
    <property type="project" value="InterPro"/>
</dbReference>
<feature type="compositionally biased region" description="Low complexity" evidence="2">
    <location>
        <begin position="1174"/>
        <end position="1185"/>
    </location>
</feature>
<feature type="compositionally biased region" description="Pro residues" evidence="2">
    <location>
        <begin position="450"/>
        <end position="471"/>
    </location>
</feature>
<comment type="caution">
    <text evidence="4">The sequence shown here is derived from an EMBL/GenBank/DDBJ whole genome shotgun (WGS) entry which is preliminary data.</text>
</comment>
<dbReference type="InterPro" id="IPR014001">
    <property type="entry name" value="Helicase_ATP-bd"/>
</dbReference>
<evidence type="ECO:0000256" key="1">
    <source>
        <dbReference type="SAM" id="Coils"/>
    </source>
</evidence>
<dbReference type="PROSITE" id="PS51192">
    <property type="entry name" value="HELICASE_ATP_BIND_1"/>
    <property type="match status" value="1"/>
</dbReference>
<feature type="compositionally biased region" description="Basic and acidic residues" evidence="2">
    <location>
        <begin position="1093"/>
        <end position="1111"/>
    </location>
</feature>
<gene>
    <name evidence="4" type="ORF">R70211_06763</name>
</gene>
<evidence type="ECO:0000256" key="2">
    <source>
        <dbReference type="SAM" id="MobiDB-lite"/>
    </source>
</evidence>
<keyword evidence="1" id="KW-0175">Coiled coil</keyword>
<dbReference type="SUPFAM" id="SSF53335">
    <property type="entry name" value="S-adenosyl-L-methionine-dependent methyltransferases"/>
    <property type="match status" value="1"/>
</dbReference>
<dbReference type="Gene3D" id="3.40.50.150">
    <property type="entry name" value="Vaccinia Virus protein VP39"/>
    <property type="match status" value="1"/>
</dbReference>
<dbReference type="InterPro" id="IPR040561">
    <property type="entry name" value="LPD38"/>
</dbReference>
<feature type="region of interest" description="Disordered" evidence="2">
    <location>
        <begin position="553"/>
        <end position="585"/>
    </location>
</feature>
<feature type="region of interest" description="Disordered" evidence="2">
    <location>
        <begin position="1064"/>
        <end position="1218"/>
    </location>
</feature>
<feature type="domain" description="Helicase ATP-binding" evidence="3">
    <location>
        <begin position="1439"/>
        <end position="1664"/>
    </location>
</feature>
<dbReference type="InterPro" id="IPR041398">
    <property type="entry name" value="DdrB_dom"/>
</dbReference>
<dbReference type="InterPro" id="IPR029063">
    <property type="entry name" value="SAM-dependent_MTases_sf"/>
</dbReference>
<feature type="coiled-coil region" evidence="1">
    <location>
        <begin position="3355"/>
        <end position="3405"/>
    </location>
</feature>
<feature type="region of interest" description="Disordered" evidence="2">
    <location>
        <begin position="437"/>
        <end position="471"/>
    </location>
</feature>
<dbReference type="InterPro" id="IPR001650">
    <property type="entry name" value="Helicase_C-like"/>
</dbReference>
<dbReference type="Pfam" id="PF00271">
    <property type="entry name" value="Helicase_C"/>
    <property type="match status" value="1"/>
</dbReference>